<dbReference type="Pfam" id="PF18545">
    <property type="entry name" value="HalOD1"/>
    <property type="match status" value="1"/>
</dbReference>
<evidence type="ECO:0000256" key="1">
    <source>
        <dbReference type="SAM" id="MobiDB-lite"/>
    </source>
</evidence>
<dbReference type="GeneID" id="56037141"/>
<dbReference type="EMBL" id="CP058579">
    <property type="protein sequence ID" value="QLG61447.1"/>
    <property type="molecule type" value="Genomic_DNA"/>
</dbReference>
<reference evidence="3 4" key="1">
    <citation type="submission" date="2020-06" db="EMBL/GenBank/DDBJ databases">
        <title>NJ-3-1, isolated from saline soil.</title>
        <authorList>
            <person name="Cui H.L."/>
            <person name="Shi X."/>
        </authorList>
    </citation>
    <scope>NUCLEOTIDE SEQUENCE [LARGE SCALE GENOMIC DNA]</scope>
    <source>
        <strain evidence="3 4">NJ-3-1</strain>
    </source>
</reference>
<feature type="region of interest" description="Disordered" evidence="1">
    <location>
        <begin position="85"/>
        <end position="111"/>
    </location>
</feature>
<keyword evidence="4" id="KW-1185">Reference proteome</keyword>
<gene>
    <name evidence="3" type="ORF">HUG12_06740</name>
</gene>
<organism evidence="3 4">
    <name type="scientific">Halorarum salinum</name>
    <dbReference type="NCBI Taxonomy" id="2743089"/>
    <lineage>
        <taxon>Archaea</taxon>
        <taxon>Methanobacteriati</taxon>
        <taxon>Methanobacteriota</taxon>
        <taxon>Stenosarchaea group</taxon>
        <taxon>Halobacteria</taxon>
        <taxon>Halobacteriales</taxon>
        <taxon>Haloferacaceae</taxon>
        <taxon>Halorarum</taxon>
    </lineage>
</organism>
<dbReference type="Proteomes" id="UP000509626">
    <property type="component" value="Chromosome"/>
</dbReference>
<dbReference type="OrthoDB" id="221929at2157"/>
<dbReference type="KEGG" id="halu:HUG12_06740"/>
<feature type="domain" description="Halobacterial output" evidence="2">
    <location>
        <begin position="15"/>
        <end position="86"/>
    </location>
</feature>
<proteinExistence type="predicted"/>
<dbReference type="AlphaFoldDB" id="A0A7D5L9Z4"/>
<evidence type="ECO:0000313" key="3">
    <source>
        <dbReference type="EMBL" id="QLG61447.1"/>
    </source>
</evidence>
<name>A0A7D5L9Z4_9EURY</name>
<protein>
    <recommendedName>
        <fullName evidence="2">Halobacterial output domain-containing protein</fullName>
    </recommendedName>
</protein>
<accession>A0A7D5L9Z4</accession>
<evidence type="ECO:0000313" key="4">
    <source>
        <dbReference type="Proteomes" id="UP000509626"/>
    </source>
</evidence>
<feature type="compositionally biased region" description="Low complexity" evidence="1">
    <location>
        <begin position="88"/>
        <end position="104"/>
    </location>
</feature>
<sequence>MRRSESNPGAVRPADRSVSVDVAVAVAETLGVDPMDVEQLNDVVDPDALDRLVSRFDGRDDVRMRIEFELAGCSVAVDGRGEIDVAASGSSTGEPVSSGSESTPEPSPLDD</sequence>
<dbReference type="RefSeq" id="WP_179268032.1">
    <property type="nucleotide sequence ID" value="NZ_CP058579.1"/>
</dbReference>
<dbReference type="InterPro" id="IPR040624">
    <property type="entry name" value="HalOD1"/>
</dbReference>
<evidence type="ECO:0000259" key="2">
    <source>
        <dbReference type="Pfam" id="PF18545"/>
    </source>
</evidence>